<organism evidence="3">
    <name type="scientific">Onchocerca flexuosa</name>
    <dbReference type="NCBI Taxonomy" id="387005"/>
    <lineage>
        <taxon>Eukaryota</taxon>
        <taxon>Metazoa</taxon>
        <taxon>Ecdysozoa</taxon>
        <taxon>Nematoda</taxon>
        <taxon>Chromadorea</taxon>
        <taxon>Rhabditida</taxon>
        <taxon>Spirurina</taxon>
        <taxon>Spiruromorpha</taxon>
        <taxon>Filarioidea</taxon>
        <taxon>Onchocercidae</taxon>
        <taxon>Onchocerca</taxon>
    </lineage>
</organism>
<evidence type="ECO:0000313" key="2">
    <source>
        <dbReference type="Proteomes" id="UP000267606"/>
    </source>
</evidence>
<evidence type="ECO:0000313" key="1">
    <source>
        <dbReference type="EMBL" id="VDP20064.1"/>
    </source>
</evidence>
<dbReference type="EMBL" id="UZAJ01041506">
    <property type="protein sequence ID" value="VDP20064.1"/>
    <property type="molecule type" value="Genomic_DNA"/>
</dbReference>
<accession>A0A183I5L6</accession>
<evidence type="ECO:0000313" key="3">
    <source>
        <dbReference type="WBParaSite" id="OFLC_0001503901-mRNA-1"/>
    </source>
</evidence>
<gene>
    <name evidence="1" type="ORF">OFLC_LOCUS15028</name>
</gene>
<protein>
    <submittedName>
        <fullName evidence="1 3">Uncharacterized protein</fullName>
    </submittedName>
</protein>
<dbReference type="WBParaSite" id="OFLC_0001503901-mRNA-1">
    <property type="protein sequence ID" value="OFLC_0001503901-mRNA-1"/>
    <property type="gene ID" value="OFLC_0001503901"/>
</dbReference>
<reference evidence="3" key="1">
    <citation type="submission" date="2016-06" db="UniProtKB">
        <authorList>
            <consortium name="WormBaseParasite"/>
        </authorList>
    </citation>
    <scope>IDENTIFICATION</scope>
</reference>
<keyword evidence="2" id="KW-1185">Reference proteome</keyword>
<dbReference type="Proteomes" id="UP000267606">
    <property type="component" value="Unassembled WGS sequence"/>
</dbReference>
<proteinExistence type="predicted"/>
<name>A0A183I5L6_9BILA</name>
<reference evidence="1 2" key="2">
    <citation type="submission" date="2018-11" db="EMBL/GenBank/DDBJ databases">
        <authorList>
            <consortium name="Pathogen Informatics"/>
        </authorList>
    </citation>
    <scope>NUCLEOTIDE SEQUENCE [LARGE SCALE GENOMIC DNA]</scope>
</reference>
<dbReference type="AlphaFoldDB" id="A0A183I5L6"/>
<sequence>MRSFICCCIFSSKIIASKTTEQYHTKCIFNSEYSSIAM</sequence>